<gene>
    <name evidence="2" type="ORF">FSB_LOCUS15147</name>
</gene>
<name>A0A2N9FJJ4_FAGSY</name>
<dbReference type="Pfam" id="PF01476">
    <property type="entry name" value="LysM"/>
    <property type="match status" value="1"/>
</dbReference>
<organism evidence="2">
    <name type="scientific">Fagus sylvatica</name>
    <name type="common">Beechnut</name>
    <dbReference type="NCBI Taxonomy" id="28930"/>
    <lineage>
        <taxon>Eukaryota</taxon>
        <taxon>Viridiplantae</taxon>
        <taxon>Streptophyta</taxon>
        <taxon>Embryophyta</taxon>
        <taxon>Tracheophyta</taxon>
        <taxon>Spermatophyta</taxon>
        <taxon>Magnoliopsida</taxon>
        <taxon>eudicotyledons</taxon>
        <taxon>Gunneridae</taxon>
        <taxon>Pentapetalae</taxon>
        <taxon>rosids</taxon>
        <taxon>fabids</taxon>
        <taxon>Fagales</taxon>
        <taxon>Fagaceae</taxon>
        <taxon>Fagus</taxon>
    </lineage>
</organism>
<dbReference type="SMART" id="SM00257">
    <property type="entry name" value="LysM"/>
    <property type="match status" value="1"/>
</dbReference>
<dbReference type="InterPro" id="IPR018392">
    <property type="entry name" value="LysM"/>
</dbReference>
<evidence type="ECO:0000259" key="1">
    <source>
        <dbReference type="PROSITE" id="PS51782"/>
    </source>
</evidence>
<protein>
    <recommendedName>
        <fullName evidence="1">LysM domain-containing protein</fullName>
    </recommendedName>
</protein>
<dbReference type="CDD" id="cd00118">
    <property type="entry name" value="LysM"/>
    <property type="match status" value="1"/>
</dbReference>
<feature type="domain" description="LysM" evidence="1">
    <location>
        <begin position="98"/>
        <end position="142"/>
    </location>
</feature>
<dbReference type="InterPro" id="IPR036779">
    <property type="entry name" value="LysM_dom_sf"/>
</dbReference>
<dbReference type="Gene3D" id="3.10.350.10">
    <property type="entry name" value="LysM domain"/>
    <property type="match status" value="1"/>
</dbReference>
<reference evidence="2" key="1">
    <citation type="submission" date="2018-02" db="EMBL/GenBank/DDBJ databases">
        <authorList>
            <person name="Cohen D.B."/>
            <person name="Kent A.D."/>
        </authorList>
    </citation>
    <scope>NUCLEOTIDE SEQUENCE</scope>
</reference>
<dbReference type="SUPFAM" id="SSF54106">
    <property type="entry name" value="LysM domain"/>
    <property type="match status" value="1"/>
</dbReference>
<dbReference type="PROSITE" id="PS51782">
    <property type="entry name" value="LYSM"/>
    <property type="match status" value="1"/>
</dbReference>
<evidence type="ECO:0000313" key="2">
    <source>
        <dbReference type="EMBL" id="SPC87265.1"/>
    </source>
</evidence>
<dbReference type="PANTHER" id="PTHR20932:SF8">
    <property type="entry name" value="LD22649P"/>
    <property type="match status" value="1"/>
</dbReference>
<accession>A0A2N9FJJ4</accession>
<dbReference type="AlphaFoldDB" id="A0A2N9FJJ4"/>
<dbReference type="EMBL" id="OIVN01000907">
    <property type="protein sequence ID" value="SPC87265.1"/>
    <property type="molecule type" value="Genomic_DNA"/>
</dbReference>
<proteinExistence type="predicted"/>
<dbReference type="PANTHER" id="PTHR20932">
    <property type="entry name" value="LYSM AND PUTATIVE PEPTIDOGLYCAN-BINDING DOMAIN-CONTAINING PROTEIN"/>
    <property type="match status" value="1"/>
</dbReference>
<sequence>MEWSNNPVVLAKYSFTLAAWSSLQQSPTDSKTWSGPAPLRWLKFNNFDAWLRNVWNSVASDHELVAKAFKAPWRLNDAIGKPVSGSVWRDNGIGKFAISHRVVRGDTVASLALKYSVQVMDIKRLNNMMSDHGIYSRERLLIPISNPDILVNGTCYIELDPNAKREVAALYLEGGPNGKSSHLLNGMTTKQGKRKVLDSLKKSMQVDDGTAQYYLSISNGNPRVALSEFSEDLKWERQAGMA</sequence>
<dbReference type="InterPro" id="IPR045030">
    <property type="entry name" value="LYSM1-4"/>
</dbReference>